<dbReference type="Gene3D" id="3.10.310.70">
    <property type="match status" value="1"/>
</dbReference>
<sequence length="518" mass="55053">MNTETARTLVRARAVVNHHGILGDTLVMERGVVTAIGAYADLAVAGLAEHQYPEAIILPGLRDAHFHPIWYADLLTGISLKSATSIVEIQERLRRAADENPDGDPIHASRLDDDHLLDRRLPTSADLDAAVADRPVIVTRYCGHVATANSAALAAAGVTSATPDPQGGSLDRYENGEPTGVLRETAIGIVSSAVPRPRVQDDALLHAMRMLAGLGLTSIGAMLRFGDEVDAMIAVADRLPIKVHAYVVAETANELRGAKQAIDAVTGHLVWQGLKRFADGSFGAHTAAMFEPFADVDTIGTMRLTDHDAALAKESLALGGDVAFHGIGDRAVTAILDQFEDLIADGYEPTRFRIEHASVLTGDLIDRIARTGVIASVQPAFLPSETDWLETRVGIDRMQKTYPLRSLLDAGALLAGGSDCPVEAPNPFWGMAAAIDRAGIVPEEGLTSAEALALFTQGSAAALKQPRPLAIGSPADFVVVDTNPLTATPDELRNTVVLGTYVDGTPVPVDRTQPWWDV</sequence>
<dbReference type="InterPro" id="IPR032466">
    <property type="entry name" value="Metal_Hydrolase"/>
</dbReference>
<name>A0A3B0T5G3_9ZZZZ</name>
<dbReference type="CDD" id="cd01300">
    <property type="entry name" value="YtcJ_like"/>
    <property type="match status" value="1"/>
</dbReference>
<proteinExistence type="predicted"/>
<dbReference type="PANTHER" id="PTHR22642">
    <property type="entry name" value="IMIDAZOLONEPROPIONASE"/>
    <property type="match status" value="1"/>
</dbReference>
<evidence type="ECO:0000313" key="2">
    <source>
        <dbReference type="EMBL" id="VAW07569.1"/>
    </source>
</evidence>
<dbReference type="Pfam" id="PF07969">
    <property type="entry name" value="Amidohydro_3"/>
    <property type="match status" value="1"/>
</dbReference>
<dbReference type="InterPro" id="IPR013108">
    <property type="entry name" value="Amidohydro_3"/>
</dbReference>
<dbReference type="Gene3D" id="3.20.20.140">
    <property type="entry name" value="Metal-dependent hydrolases"/>
    <property type="match status" value="1"/>
</dbReference>
<dbReference type="InterPro" id="IPR011059">
    <property type="entry name" value="Metal-dep_hydrolase_composite"/>
</dbReference>
<dbReference type="SUPFAM" id="SSF51556">
    <property type="entry name" value="Metallo-dependent hydrolases"/>
    <property type="match status" value="1"/>
</dbReference>
<evidence type="ECO:0000259" key="1">
    <source>
        <dbReference type="Pfam" id="PF07969"/>
    </source>
</evidence>
<feature type="domain" description="Amidohydrolase 3" evidence="1">
    <location>
        <begin position="56"/>
        <end position="507"/>
    </location>
</feature>
<dbReference type="SUPFAM" id="SSF51338">
    <property type="entry name" value="Composite domain of metallo-dependent hydrolases"/>
    <property type="match status" value="1"/>
</dbReference>
<dbReference type="InterPro" id="IPR033932">
    <property type="entry name" value="YtcJ-like"/>
</dbReference>
<dbReference type="GO" id="GO:0016810">
    <property type="term" value="F:hydrolase activity, acting on carbon-nitrogen (but not peptide) bonds"/>
    <property type="evidence" value="ECO:0007669"/>
    <property type="project" value="InterPro"/>
</dbReference>
<reference evidence="2" key="1">
    <citation type="submission" date="2018-06" db="EMBL/GenBank/DDBJ databases">
        <authorList>
            <person name="Zhirakovskaya E."/>
        </authorList>
    </citation>
    <scope>NUCLEOTIDE SEQUENCE</scope>
</reference>
<dbReference type="PANTHER" id="PTHR22642:SF2">
    <property type="entry name" value="PROTEIN LONG AFTER FAR-RED 3"/>
    <property type="match status" value="1"/>
</dbReference>
<accession>A0A3B0T5G3</accession>
<dbReference type="AlphaFoldDB" id="A0A3B0T5G3"/>
<protein>
    <recommendedName>
        <fullName evidence="1">Amidohydrolase 3 domain-containing protein</fullName>
    </recommendedName>
</protein>
<dbReference type="Gene3D" id="2.30.40.10">
    <property type="entry name" value="Urease, subunit C, domain 1"/>
    <property type="match status" value="1"/>
</dbReference>
<dbReference type="EMBL" id="UOEK01000407">
    <property type="protein sequence ID" value="VAW07569.1"/>
    <property type="molecule type" value="Genomic_DNA"/>
</dbReference>
<gene>
    <name evidence="2" type="ORF">MNBD_ACTINO02-1216</name>
</gene>
<organism evidence="2">
    <name type="scientific">hydrothermal vent metagenome</name>
    <dbReference type="NCBI Taxonomy" id="652676"/>
    <lineage>
        <taxon>unclassified sequences</taxon>
        <taxon>metagenomes</taxon>
        <taxon>ecological metagenomes</taxon>
    </lineage>
</organism>